<keyword evidence="2" id="KW-0813">Transport</keyword>
<dbReference type="SUPFAM" id="SSF55021">
    <property type="entry name" value="ACT-like"/>
    <property type="match status" value="1"/>
</dbReference>
<keyword evidence="6" id="KW-1278">Translocase</keyword>
<feature type="domain" description="ABC transporter" evidence="12">
    <location>
        <begin position="6"/>
        <end position="245"/>
    </location>
</feature>
<dbReference type="InterPro" id="IPR041701">
    <property type="entry name" value="MetN_ABC"/>
</dbReference>
<dbReference type="GO" id="GO:0005886">
    <property type="term" value="C:plasma membrane"/>
    <property type="evidence" value="ECO:0007669"/>
    <property type="project" value="UniProtKB-ARBA"/>
</dbReference>
<accession>A0A512D875</accession>
<reference evidence="13 14" key="1">
    <citation type="submission" date="2019-07" db="EMBL/GenBank/DDBJ databases">
        <title>Whole genome shotgun sequence of Cellulomonas aerilata NBRC 106308.</title>
        <authorList>
            <person name="Hosoyama A."/>
            <person name="Uohara A."/>
            <person name="Ohji S."/>
            <person name="Ichikawa N."/>
        </authorList>
    </citation>
    <scope>NUCLEOTIDE SEQUENCE [LARGE SCALE GENOMIC DNA]</scope>
    <source>
        <strain evidence="13 14">NBRC 106308</strain>
    </source>
</reference>
<evidence type="ECO:0000256" key="8">
    <source>
        <dbReference type="ARBA" id="ARBA00023136"/>
    </source>
</evidence>
<evidence type="ECO:0000256" key="11">
    <source>
        <dbReference type="SAM" id="MobiDB-lite"/>
    </source>
</evidence>
<dbReference type="SUPFAM" id="SSF52540">
    <property type="entry name" value="P-loop containing nucleoside triphosphate hydrolases"/>
    <property type="match status" value="1"/>
</dbReference>
<evidence type="ECO:0000256" key="3">
    <source>
        <dbReference type="ARBA" id="ARBA00022475"/>
    </source>
</evidence>
<comment type="subunit">
    <text evidence="10">Homodimer. Forms a membrane-associated complex with FtsX.</text>
</comment>
<evidence type="ECO:0000256" key="2">
    <source>
        <dbReference type="ARBA" id="ARBA00022448"/>
    </source>
</evidence>
<keyword evidence="3" id="KW-1003">Cell membrane</keyword>
<name>A0A512D875_9CELL</name>
<evidence type="ECO:0000256" key="10">
    <source>
        <dbReference type="ARBA" id="ARBA00063837"/>
    </source>
</evidence>
<dbReference type="Pfam" id="PF09383">
    <property type="entry name" value="NIL"/>
    <property type="match status" value="1"/>
</dbReference>
<evidence type="ECO:0000256" key="1">
    <source>
        <dbReference type="ARBA" id="ARBA00005417"/>
    </source>
</evidence>
<evidence type="ECO:0000256" key="7">
    <source>
        <dbReference type="ARBA" id="ARBA00022970"/>
    </source>
</evidence>
<evidence type="ECO:0000259" key="12">
    <source>
        <dbReference type="PROSITE" id="PS50893"/>
    </source>
</evidence>
<dbReference type="Proteomes" id="UP000321181">
    <property type="component" value="Unassembled WGS sequence"/>
</dbReference>
<dbReference type="InterPro" id="IPR027417">
    <property type="entry name" value="P-loop_NTPase"/>
</dbReference>
<evidence type="ECO:0000256" key="5">
    <source>
        <dbReference type="ARBA" id="ARBA00022840"/>
    </source>
</evidence>
<evidence type="ECO:0000256" key="9">
    <source>
        <dbReference type="ARBA" id="ARBA00054718"/>
    </source>
</evidence>
<dbReference type="SMART" id="SM00930">
    <property type="entry name" value="NIL"/>
    <property type="match status" value="1"/>
</dbReference>
<dbReference type="Gene3D" id="3.40.50.300">
    <property type="entry name" value="P-loop containing nucleotide triphosphate hydrolases"/>
    <property type="match status" value="1"/>
</dbReference>
<dbReference type="Pfam" id="PF00005">
    <property type="entry name" value="ABC_tran"/>
    <property type="match status" value="1"/>
</dbReference>
<dbReference type="EMBL" id="BJYY01000001">
    <property type="protein sequence ID" value="GEO32585.1"/>
    <property type="molecule type" value="Genomic_DNA"/>
</dbReference>
<proteinExistence type="inferred from homology"/>
<dbReference type="OrthoDB" id="4283894at2"/>
<dbReference type="PROSITE" id="PS00211">
    <property type="entry name" value="ABC_TRANSPORTER_1"/>
    <property type="match status" value="1"/>
</dbReference>
<dbReference type="GO" id="GO:0016887">
    <property type="term" value="F:ATP hydrolysis activity"/>
    <property type="evidence" value="ECO:0007669"/>
    <property type="project" value="InterPro"/>
</dbReference>
<evidence type="ECO:0000256" key="4">
    <source>
        <dbReference type="ARBA" id="ARBA00022741"/>
    </source>
</evidence>
<keyword evidence="7" id="KW-0029">Amino-acid transport</keyword>
<keyword evidence="4" id="KW-0547">Nucleotide-binding</keyword>
<dbReference type="InterPro" id="IPR003439">
    <property type="entry name" value="ABC_transporter-like_ATP-bd"/>
</dbReference>
<dbReference type="InterPro" id="IPR045865">
    <property type="entry name" value="ACT-like_dom_sf"/>
</dbReference>
<evidence type="ECO:0000313" key="14">
    <source>
        <dbReference type="Proteomes" id="UP000321181"/>
    </source>
</evidence>
<organism evidence="13 14">
    <name type="scientific">Cellulomonas aerilata</name>
    <dbReference type="NCBI Taxonomy" id="515326"/>
    <lineage>
        <taxon>Bacteria</taxon>
        <taxon>Bacillati</taxon>
        <taxon>Actinomycetota</taxon>
        <taxon>Actinomycetes</taxon>
        <taxon>Micrococcales</taxon>
        <taxon>Cellulomonadaceae</taxon>
        <taxon>Cellulomonas</taxon>
    </lineage>
</organism>
<evidence type="ECO:0000313" key="13">
    <source>
        <dbReference type="EMBL" id="GEO32585.1"/>
    </source>
</evidence>
<dbReference type="AlphaFoldDB" id="A0A512D875"/>
<feature type="compositionally biased region" description="Basic and acidic residues" evidence="11">
    <location>
        <begin position="336"/>
        <end position="345"/>
    </location>
</feature>
<dbReference type="RefSeq" id="WP_146898910.1">
    <property type="nucleotide sequence ID" value="NZ_BAAARM010000001.1"/>
</dbReference>
<keyword evidence="8" id="KW-0472">Membrane</keyword>
<dbReference type="SMART" id="SM00382">
    <property type="entry name" value="AAA"/>
    <property type="match status" value="1"/>
</dbReference>
<gene>
    <name evidence="13" type="primary">metN</name>
    <name evidence="13" type="ORF">CAE01nite_03100</name>
</gene>
<evidence type="ECO:0000256" key="6">
    <source>
        <dbReference type="ARBA" id="ARBA00022967"/>
    </source>
</evidence>
<sequence>MTTTMVSLRDVTKVFPGKQGPVRAVDGLSLDIAKGEVFGVIGYSGAGKSTLVRLINALELPDSGDVVVDGRSLTRASERELRQARTGIGFIFQQFNLWRSRTVAGNVGYPLRVAGWPRRRREERVAELLDFVGLADKARQYPDQLSGGQKQRVGIARALATSPALLLADEATSALDPETTRDVLDLLRRINTELGVTIVVITHEMSVVSYLCDRVAVLEGGKVVELGDVYDVFSTPQRDVTRRFIGTALHDRPSPDVVARLRRRHPGRIVTVTVRDVEGQAPLTETFRTHGVDASVVYGGITEVNSRPLGSLTFELAGDADRIDAVLDDLSARSDIQEYDGDGRPLRRPVASPAGVGARQEGVR</sequence>
<dbReference type="FunFam" id="3.40.50.300:FF:000056">
    <property type="entry name" value="Cell division ATP-binding protein FtsE"/>
    <property type="match status" value="1"/>
</dbReference>
<dbReference type="InterPro" id="IPR050086">
    <property type="entry name" value="MetN_ABC_transporter-like"/>
</dbReference>
<dbReference type="GO" id="GO:0006865">
    <property type="term" value="P:amino acid transport"/>
    <property type="evidence" value="ECO:0007669"/>
    <property type="project" value="UniProtKB-KW"/>
</dbReference>
<dbReference type="PROSITE" id="PS50893">
    <property type="entry name" value="ABC_TRANSPORTER_2"/>
    <property type="match status" value="1"/>
</dbReference>
<comment type="similarity">
    <text evidence="1">Belongs to the ABC transporter superfamily.</text>
</comment>
<keyword evidence="14" id="KW-1185">Reference proteome</keyword>
<dbReference type="InterPro" id="IPR018449">
    <property type="entry name" value="NIL_domain"/>
</dbReference>
<dbReference type="CDD" id="cd03258">
    <property type="entry name" value="ABC_MetN_methionine_transporter"/>
    <property type="match status" value="1"/>
</dbReference>
<comment type="function">
    <text evidence="9">Part of the ABC transporter FtsEX involved in cellular division. Has ATPase activity.</text>
</comment>
<feature type="region of interest" description="Disordered" evidence="11">
    <location>
        <begin position="336"/>
        <end position="364"/>
    </location>
</feature>
<dbReference type="PANTHER" id="PTHR43166:SF30">
    <property type="entry name" value="METHIONINE IMPORT ATP-BINDING PROTEIN METN"/>
    <property type="match status" value="1"/>
</dbReference>
<dbReference type="InterPro" id="IPR003593">
    <property type="entry name" value="AAA+_ATPase"/>
</dbReference>
<dbReference type="GO" id="GO:0005524">
    <property type="term" value="F:ATP binding"/>
    <property type="evidence" value="ECO:0007669"/>
    <property type="project" value="UniProtKB-KW"/>
</dbReference>
<keyword evidence="5 13" id="KW-0067">ATP-binding</keyword>
<dbReference type="Gene3D" id="3.30.70.260">
    <property type="match status" value="1"/>
</dbReference>
<dbReference type="PANTHER" id="PTHR43166">
    <property type="entry name" value="AMINO ACID IMPORT ATP-BINDING PROTEIN"/>
    <property type="match status" value="1"/>
</dbReference>
<comment type="caution">
    <text evidence="13">The sequence shown here is derived from an EMBL/GenBank/DDBJ whole genome shotgun (WGS) entry which is preliminary data.</text>
</comment>
<dbReference type="InterPro" id="IPR017871">
    <property type="entry name" value="ABC_transporter-like_CS"/>
</dbReference>
<protein>
    <submittedName>
        <fullName evidence="13">Methionine import ATP-binding protein MetN</fullName>
    </submittedName>
</protein>